<organism evidence="2 3">
    <name type="scientific">Didymella heteroderae</name>
    <dbReference type="NCBI Taxonomy" id="1769908"/>
    <lineage>
        <taxon>Eukaryota</taxon>
        <taxon>Fungi</taxon>
        <taxon>Dikarya</taxon>
        <taxon>Ascomycota</taxon>
        <taxon>Pezizomycotina</taxon>
        <taxon>Dothideomycetes</taxon>
        <taxon>Pleosporomycetidae</taxon>
        <taxon>Pleosporales</taxon>
        <taxon>Pleosporineae</taxon>
        <taxon>Didymellaceae</taxon>
        <taxon>Didymella</taxon>
    </lineage>
</organism>
<dbReference type="Proteomes" id="UP000758155">
    <property type="component" value="Unassembled WGS sequence"/>
</dbReference>
<gene>
    <name evidence="2" type="ORF">E8E12_002892</name>
</gene>
<dbReference type="InterPro" id="IPR041698">
    <property type="entry name" value="Methyltransf_25"/>
</dbReference>
<dbReference type="EMBL" id="SWKV01000100">
    <property type="protein sequence ID" value="KAF3032465.1"/>
    <property type="molecule type" value="Genomic_DNA"/>
</dbReference>
<dbReference type="AlphaFoldDB" id="A0A9P4WHK2"/>
<reference evidence="2" key="1">
    <citation type="submission" date="2019-04" db="EMBL/GenBank/DDBJ databases">
        <title>Sequencing of skin fungus with MAO and IRED activity.</title>
        <authorList>
            <person name="Marsaioli A.J."/>
            <person name="Bonatto J.M.C."/>
            <person name="Reis Junior O."/>
        </authorList>
    </citation>
    <scope>NUCLEOTIDE SEQUENCE</scope>
    <source>
        <strain evidence="2">28M1</strain>
    </source>
</reference>
<dbReference type="Pfam" id="PF13649">
    <property type="entry name" value="Methyltransf_25"/>
    <property type="match status" value="1"/>
</dbReference>
<dbReference type="OrthoDB" id="2013972at2759"/>
<keyword evidence="3" id="KW-1185">Reference proteome</keyword>
<protein>
    <recommendedName>
        <fullName evidence="1">Methyltransferase domain-containing protein</fullName>
    </recommendedName>
</protein>
<comment type="caution">
    <text evidence="2">The sequence shown here is derived from an EMBL/GenBank/DDBJ whole genome shotgun (WGS) entry which is preliminary data.</text>
</comment>
<dbReference type="GO" id="GO:0008168">
    <property type="term" value="F:methyltransferase activity"/>
    <property type="evidence" value="ECO:0007669"/>
    <property type="project" value="TreeGrafter"/>
</dbReference>
<dbReference type="PANTHER" id="PTHR42912">
    <property type="entry name" value="METHYLTRANSFERASE"/>
    <property type="match status" value="1"/>
</dbReference>
<dbReference type="InterPro" id="IPR050508">
    <property type="entry name" value="Methyltransf_Superfamily"/>
</dbReference>
<dbReference type="InterPro" id="IPR029063">
    <property type="entry name" value="SAM-dependent_MTases_sf"/>
</dbReference>
<evidence type="ECO:0000313" key="2">
    <source>
        <dbReference type="EMBL" id="KAF3032465.1"/>
    </source>
</evidence>
<evidence type="ECO:0000259" key="1">
    <source>
        <dbReference type="Pfam" id="PF13649"/>
    </source>
</evidence>
<feature type="domain" description="Methyltransferase" evidence="1">
    <location>
        <begin position="54"/>
        <end position="156"/>
    </location>
</feature>
<accession>A0A9P4WHK2</accession>
<evidence type="ECO:0000313" key="3">
    <source>
        <dbReference type="Proteomes" id="UP000758155"/>
    </source>
</evidence>
<dbReference type="CDD" id="cd02440">
    <property type="entry name" value="AdoMet_MTases"/>
    <property type="match status" value="1"/>
</dbReference>
<name>A0A9P4WHK2_9PLEO</name>
<dbReference type="Gene3D" id="3.40.50.150">
    <property type="entry name" value="Vaccinia Virus protein VP39"/>
    <property type="match status" value="1"/>
</dbReference>
<sequence length="293" mass="31826">MVQINGLKSDNTFVPKQALAPTPQLYDELVGDGMKELAKATVAEIGRIEKRSVILDVGCGTGAGTAAVAEAVSTDVLLTLSIKGVDLSKAALDIYRQKVLEQGLPAQAILADAGNLTAALKEASFSHVIGTALLFFLPEDGIPAIEEMRRTLRPGGIAALNTWAYVPNMGPIRIASQETRPSGTPEIRAGMNKWPDLEFLKSTIQKAGFPSNKITVIQRNVYCCAAEFDHYANTLWSFIGGTTSVGCLHPDEEHWEQAIKIVKHELIKTDGFELLEDERVRLRFIANIAVVTR</sequence>
<dbReference type="SUPFAM" id="SSF53335">
    <property type="entry name" value="S-adenosyl-L-methionine-dependent methyltransferases"/>
    <property type="match status" value="1"/>
</dbReference>
<proteinExistence type="predicted"/>
<dbReference type="PANTHER" id="PTHR42912:SF93">
    <property type="entry name" value="N6-ADENOSINE-METHYLTRANSFERASE TMT1A"/>
    <property type="match status" value="1"/>
</dbReference>